<evidence type="ECO:0000256" key="1">
    <source>
        <dbReference type="ARBA" id="ARBA00022676"/>
    </source>
</evidence>
<dbReference type="InterPro" id="IPR052047">
    <property type="entry name" value="GH94_Enzymes"/>
</dbReference>
<evidence type="ECO:0000313" key="5">
    <source>
        <dbReference type="EMBL" id="GAW95425.1"/>
    </source>
</evidence>
<reference evidence="5 6" key="1">
    <citation type="submission" date="2017-06" db="EMBL/GenBank/DDBJ databases">
        <title>Whole Genome Sequences of Colwellia marinimaniae MTCD1.</title>
        <authorList>
            <person name="Kusumoto H."/>
            <person name="Inoue M."/>
            <person name="Tanikawa K."/>
            <person name="Maeji H."/>
            <person name="Cameron J.H."/>
            <person name="Bartlett D.H."/>
        </authorList>
    </citation>
    <scope>NUCLEOTIDE SEQUENCE [LARGE SCALE GENOMIC DNA]</scope>
    <source>
        <strain evidence="5 6">MTCD1</strain>
    </source>
</reference>
<evidence type="ECO:0000313" key="6">
    <source>
        <dbReference type="Proteomes" id="UP000197068"/>
    </source>
</evidence>
<comment type="caution">
    <text evidence="5">The sequence shown here is derived from an EMBL/GenBank/DDBJ whole genome shotgun (WGS) entry which is preliminary data.</text>
</comment>
<dbReference type="Gene3D" id="1.50.10.10">
    <property type="match status" value="1"/>
</dbReference>
<sequence length="826" mass="93076">MPKLPRPKLPLISIDNAVAGDNKIKLTSPTKLPNATGFLWNSSMVMQVNCRGYVNSQFMQPEPAKYSYAPNMEAKSFIQPEHSYFTHHPGRFFYLKDEDSGEIISLPYEPMRVELDKFSFELGHSDITWSIEHFGLHISIKVNLTKDDLVECWFFSVLNLTEKTKNISIYPYFTIGYMSWMNQSASYNETLNAIVADSVTPYQKVTDYFKNKQFKDKTFFLSDTRPTAWHANQKVFEGEGGLHQPSALQAELLENVEARYETPVAVMQFKQQLLASEGKSYQFLFGPAKDEAEIAIIKEKYLGHRQRSQTEKSYRDYIAQSKACLTINSDCDNGNGTGNNGFDDFFNHWLPRQMFYHGDVNRLSTDPQTRNYIQDNMGMAFIHAQQTRKAYILAVSQQAISGAMPEGVLLHQDAQLKYINQVPHADHGVWLPICLSVYLNESADVSLLSEMIAFADSTAEQSFASHIELALDYLINATDHRGLSFIEQGDWCDPMNMVGYQGKGVSAWLSLATAYALTTWCDLCVEYDISISKQKYDEYRFAAQAINSAVNKHLWHGQWFARGITDDGRVFGTNEDKEGKIFLNPQSWAMLSGAANQDQQAEMIAAITKQLTTPQGVMMLAPSYTAMVEDIGRITQKHPGVSENGSVYNHAAIFYIYALYQAGQNNLAFDLLSKMLPSLENAQRTGQLPIYVPNYYRGAYHQLPKQAGRSSHLFNTGTTSWLYRCLVEELCGLKGCARGLQIMPKLPTTLKHLSGQRLFRRAILNFTIEQSSEVTAVTILLNEQKITGNILTNLQAGQHYQLQVKVAMTAEGTRAASHANGGQSHD</sequence>
<dbReference type="GO" id="GO:0016757">
    <property type="term" value="F:glycosyltransferase activity"/>
    <property type="evidence" value="ECO:0007669"/>
    <property type="project" value="UniProtKB-KW"/>
</dbReference>
<dbReference type="SUPFAM" id="SSF48208">
    <property type="entry name" value="Six-hairpin glycosidases"/>
    <property type="match status" value="1"/>
</dbReference>
<evidence type="ECO:0000259" key="4">
    <source>
        <dbReference type="Pfam" id="PF17167"/>
    </source>
</evidence>
<organism evidence="5 6">
    <name type="scientific">Colwellia marinimaniae</name>
    <dbReference type="NCBI Taxonomy" id="1513592"/>
    <lineage>
        <taxon>Bacteria</taxon>
        <taxon>Pseudomonadati</taxon>
        <taxon>Pseudomonadota</taxon>
        <taxon>Gammaproteobacteria</taxon>
        <taxon>Alteromonadales</taxon>
        <taxon>Colwelliaceae</taxon>
        <taxon>Colwellia</taxon>
    </lineage>
</organism>
<dbReference type="InterPro" id="IPR008928">
    <property type="entry name" value="6-hairpin_glycosidase_sf"/>
</dbReference>
<dbReference type="InterPro" id="IPR033432">
    <property type="entry name" value="GH94_catalytic"/>
</dbReference>
<proteinExistence type="predicted"/>
<dbReference type="PANTHER" id="PTHR37469:SF2">
    <property type="entry name" value="CELLOBIONIC ACID PHOSPHORYLASE"/>
    <property type="match status" value="1"/>
</dbReference>
<accession>A0ABQ0MSV0</accession>
<dbReference type="InterPro" id="IPR010383">
    <property type="entry name" value="Glyco_hydrolase_94_b-supersand"/>
</dbReference>
<name>A0ABQ0MSV0_9GAMM</name>
<keyword evidence="6" id="KW-1185">Reference proteome</keyword>
<dbReference type="SUPFAM" id="SSF74650">
    <property type="entry name" value="Galactose mutarotase-like"/>
    <property type="match status" value="1"/>
</dbReference>
<feature type="domain" description="Glycosyl hydrolase 94 supersandwich" evidence="3">
    <location>
        <begin position="83"/>
        <end position="301"/>
    </location>
</feature>
<protein>
    <submittedName>
        <fullName evidence="5">Cellobionic acid phosphorylase</fullName>
        <ecNumber evidence="5">2.4.1.321</ecNumber>
    </submittedName>
</protein>
<keyword evidence="2 5" id="KW-0808">Transferase</keyword>
<dbReference type="EMBL" id="BDQM01000005">
    <property type="protein sequence ID" value="GAW95425.1"/>
    <property type="molecule type" value="Genomic_DNA"/>
</dbReference>
<feature type="domain" description="Glycosyl hydrolase 94 catalytic" evidence="4">
    <location>
        <begin position="370"/>
        <end position="731"/>
    </location>
</feature>
<dbReference type="PANTHER" id="PTHR37469">
    <property type="entry name" value="CELLOBIONIC ACID PHOSPHORYLASE-RELATED"/>
    <property type="match status" value="1"/>
</dbReference>
<gene>
    <name evidence="5" type="ORF">MTCD1_01027</name>
</gene>
<dbReference type="Pfam" id="PF06165">
    <property type="entry name" value="GH94_b-supersand"/>
    <property type="match status" value="1"/>
</dbReference>
<dbReference type="Pfam" id="PF17167">
    <property type="entry name" value="Glyco_hydro_94"/>
    <property type="match status" value="1"/>
</dbReference>
<evidence type="ECO:0000256" key="2">
    <source>
        <dbReference type="ARBA" id="ARBA00022679"/>
    </source>
</evidence>
<dbReference type="InterPro" id="IPR012341">
    <property type="entry name" value="6hp_glycosidase-like_sf"/>
</dbReference>
<dbReference type="EC" id="2.4.1.321" evidence="5"/>
<dbReference type="Proteomes" id="UP000197068">
    <property type="component" value="Unassembled WGS sequence"/>
</dbReference>
<dbReference type="InterPro" id="IPR037018">
    <property type="entry name" value="GH65_N"/>
</dbReference>
<dbReference type="RefSeq" id="WP_082606552.1">
    <property type="nucleotide sequence ID" value="NZ_BDQM01000005.1"/>
</dbReference>
<dbReference type="InterPro" id="IPR011013">
    <property type="entry name" value="Gal_mutarotase_sf_dom"/>
</dbReference>
<dbReference type="Gene3D" id="2.70.98.40">
    <property type="entry name" value="Glycoside hydrolase, family 65, N-terminal domain"/>
    <property type="match status" value="1"/>
</dbReference>
<keyword evidence="1 5" id="KW-0328">Glycosyltransferase</keyword>
<evidence type="ECO:0000259" key="3">
    <source>
        <dbReference type="Pfam" id="PF06165"/>
    </source>
</evidence>
<dbReference type="Gene3D" id="2.60.420.10">
    <property type="entry name" value="Maltose phosphorylase, domain 3"/>
    <property type="match status" value="1"/>
</dbReference>